<dbReference type="SUPFAM" id="SSF56112">
    <property type="entry name" value="Protein kinase-like (PK-like)"/>
    <property type="match status" value="1"/>
</dbReference>
<dbReference type="PANTHER" id="PTHR37542:SF1">
    <property type="entry name" value="PRION-INHIBITION AND PROPAGATION HELO DOMAIN-CONTAINING PROTEIN"/>
    <property type="match status" value="1"/>
</dbReference>
<dbReference type="PANTHER" id="PTHR37542">
    <property type="entry name" value="HELO DOMAIN-CONTAINING PROTEIN-RELATED"/>
    <property type="match status" value="1"/>
</dbReference>
<dbReference type="InterPro" id="IPR000719">
    <property type="entry name" value="Prot_kinase_dom"/>
</dbReference>
<dbReference type="InterPro" id="IPR029498">
    <property type="entry name" value="HeLo_dom"/>
</dbReference>
<organism evidence="2 3">
    <name type="scientific">Cochliobolus heterostrophus (strain C5 / ATCC 48332 / race O)</name>
    <name type="common">Southern corn leaf blight fungus</name>
    <name type="synonym">Bipolaris maydis</name>
    <dbReference type="NCBI Taxonomy" id="701091"/>
    <lineage>
        <taxon>Eukaryota</taxon>
        <taxon>Fungi</taxon>
        <taxon>Dikarya</taxon>
        <taxon>Ascomycota</taxon>
        <taxon>Pezizomycotina</taxon>
        <taxon>Dothideomycetes</taxon>
        <taxon>Pleosporomycetidae</taxon>
        <taxon>Pleosporales</taxon>
        <taxon>Pleosporineae</taxon>
        <taxon>Pleosporaceae</taxon>
        <taxon>Bipolaris</taxon>
    </lineage>
</organism>
<name>M2SW09_COCH5</name>
<dbReference type="Pfam" id="PF14479">
    <property type="entry name" value="HeLo"/>
    <property type="match status" value="1"/>
</dbReference>
<evidence type="ECO:0000313" key="2">
    <source>
        <dbReference type="EMBL" id="EMD89535.1"/>
    </source>
</evidence>
<dbReference type="GO" id="GO:0004672">
    <property type="term" value="F:protein kinase activity"/>
    <property type="evidence" value="ECO:0007669"/>
    <property type="project" value="InterPro"/>
</dbReference>
<dbReference type="eggNOG" id="ENOG502RXKN">
    <property type="taxonomic scope" value="Eukaryota"/>
</dbReference>
<dbReference type="InterPro" id="IPR056002">
    <property type="entry name" value="DUF7580"/>
</dbReference>
<dbReference type="InterPro" id="IPR038305">
    <property type="entry name" value="HeLo_sf"/>
</dbReference>
<dbReference type="OrthoDB" id="1911848at2759"/>
<dbReference type="EMBL" id="KB445578">
    <property type="protein sequence ID" value="EMD89535.1"/>
    <property type="molecule type" value="Genomic_DNA"/>
</dbReference>
<proteinExistence type="predicted"/>
<dbReference type="PROSITE" id="PS50011">
    <property type="entry name" value="PROTEIN_KINASE_DOM"/>
    <property type="match status" value="1"/>
</dbReference>
<keyword evidence="3" id="KW-1185">Reference proteome</keyword>
<dbReference type="OMA" id="VQVQCLF"/>
<reference evidence="3" key="2">
    <citation type="journal article" date="2013" name="PLoS Genet.">
        <title>Comparative genome structure, secondary metabolite, and effector coding capacity across Cochliobolus pathogens.</title>
        <authorList>
            <person name="Condon B.J."/>
            <person name="Leng Y."/>
            <person name="Wu D."/>
            <person name="Bushley K.E."/>
            <person name="Ohm R.A."/>
            <person name="Otillar R."/>
            <person name="Martin J."/>
            <person name="Schackwitz W."/>
            <person name="Grimwood J."/>
            <person name="MohdZainudin N."/>
            <person name="Xue C."/>
            <person name="Wang R."/>
            <person name="Manning V.A."/>
            <person name="Dhillon B."/>
            <person name="Tu Z.J."/>
            <person name="Steffenson B.J."/>
            <person name="Salamov A."/>
            <person name="Sun H."/>
            <person name="Lowry S."/>
            <person name="LaButti K."/>
            <person name="Han J."/>
            <person name="Copeland A."/>
            <person name="Lindquist E."/>
            <person name="Barry K."/>
            <person name="Schmutz J."/>
            <person name="Baker S.E."/>
            <person name="Ciuffetti L.M."/>
            <person name="Grigoriev I.V."/>
            <person name="Zhong S."/>
            <person name="Turgeon B.G."/>
        </authorList>
    </citation>
    <scope>NUCLEOTIDE SEQUENCE [LARGE SCALE GENOMIC DNA]</scope>
    <source>
        <strain evidence="3">C5 / ATCC 48332 / race O</strain>
    </source>
</reference>
<reference evidence="2 3" key="1">
    <citation type="journal article" date="2012" name="PLoS Pathog.">
        <title>Diverse lifestyles and strategies of plant pathogenesis encoded in the genomes of eighteen Dothideomycetes fungi.</title>
        <authorList>
            <person name="Ohm R.A."/>
            <person name="Feau N."/>
            <person name="Henrissat B."/>
            <person name="Schoch C.L."/>
            <person name="Horwitz B.A."/>
            <person name="Barry K.W."/>
            <person name="Condon B.J."/>
            <person name="Copeland A.C."/>
            <person name="Dhillon B."/>
            <person name="Glaser F."/>
            <person name="Hesse C.N."/>
            <person name="Kosti I."/>
            <person name="LaButti K."/>
            <person name="Lindquist E.A."/>
            <person name="Lucas S."/>
            <person name="Salamov A.A."/>
            <person name="Bradshaw R.E."/>
            <person name="Ciuffetti L."/>
            <person name="Hamelin R.C."/>
            <person name="Kema G.H.J."/>
            <person name="Lawrence C."/>
            <person name="Scott J.A."/>
            <person name="Spatafora J.W."/>
            <person name="Turgeon B.G."/>
            <person name="de Wit P.J.G.M."/>
            <person name="Zhong S."/>
            <person name="Goodwin S.B."/>
            <person name="Grigoriev I.V."/>
        </authorList>
    </citation>
    <scope>NUCLEOTIDE SEQUENCE [LARGE SCALE GENOMIC DNA]</scope>
    <source>
        <strain evidence="3">C5 / ATCC 48332 / race O</strain>
    </source>
</reference>
<sequence>MGTLKSHTIVQVYGSTATSSHCLAYFPLFASTMGDPLSVLGAAVGVTSLIIQLADDCIKGYKFYQEAANLPQSHRHILVRLHIEQQRFLNFALEAGVLNADRVICSTLQVNRSLLLAVLAEIKVLFDEFAASNGKYEQIVGNSDIEWKDHSEPEGDLMGLLCLKRSDQIESEGPKSASQRKEAANPVRGLRRTIAETAKSLRTIAIEPKRLVWASVDKQSFEVLVSKIENLNSFLVALLDSSQLRRLQDSMNMAYLEILQLRNDVVDLTALVKALSPISEYQRNLPPGADIANNALSRAVVEEQAAQDKQKIYLKRLVQIKIQLTKMSNLNDPPDTPDFTQLDNAQLLLEDFEFKEGALEPENLQQRTWANYHGKTVWIEWKEVPIISSFRPDDVQMQWRIGMLTDLLRSVKPDGFRAPPCLGYIKATDADDATLFGLVFEGPSSTESKIVTLRELLAEPLKPSLSTRIALCAALARCLHGLHAVNWLHKAFRSDNIIFFTSVSSPDLQSPFVSGFELSRPSNMDQWTEKPIFEPAKDIYRHPNAQSNQTDGNYLKSYDIYSLGVIMVEIALWRPIEDVIGLESLSKARPPMLQKTQQQLLRSRFKVDTVNSEFLLPQISAACGHSLCKIIEHCLNMDIESQLGSNASLQIEQVTDLNFVQKLERIAEEI</sequence>
<dbReference type="InterPro" id="IPR011009">
    <property type="entry name" value="Kinase-like_dom_sf"/>
</dbReference>
<accession>M2SW09</accession>
<dbReference type="AlphaFoldDB" id="M2SW09"/>
<evidence type="ECO:0000259" key="1">
    <source>
        <dbReference type="PROSITE" id="PS50011"/>
    </source>
</evidence>
<evidence type="ECO:0000313" key="3">
    <source>
        <dbReference type="Proteomes" id="UP000016936"/>
    </source>
</evidence>
<dbReference type="Pfam" id="PF24476">
    <property type="entry name" value="DUF7580"/>
    <property type="match status" value="1"/>
</dbReference>
<protein>
    <recommendedName>
        <fullName evidence="1">Protein kinase domain-containing protein</fullName>
    </recommendedName>
</protein>
<dbReference type="Proteomes" id="UP000016936">
    <property type="component" value="Unassembled WGS sequence"/>
</dbReference>
<feature type="domain" description="Protein kinase" evidence="1">
    <location>
        <begin position="285"/>
        <end position="660"/>
    </location>
</feature>
<dbReference type="HOGENOM" id="CLU_017444_1_0_1"/>
<dbReference type="GO" id="GO:0005524">
    <property type="term" value="F:ATP binding"/>
    <property type="evidence" value="ECO:0007669"/>
    <property type="project" value="InterPro"/>
</dbReference>
<gene>
    <name evidence="2" type="ORF">COCHEDRAFT_1204293</name>
</gene>
<dbReference type="Gene3D" id="1.10.510.10">
    <property type="entry name" value="Transferase(Phosphotransferase) domain 1"/>
    <property type="match status" value="1"/>
</dbReference>
<dbReference type="Gene3D" id="1.20.120.1020">
    <property type="entry name" value="Prion-inhibition and propagation, HeLo domain"/>
    <property type="match status" value="1"/>
</dbReference>